<feature type="non-terminal residue" evidence="1">
    <location>
        <position position="114"/>
    </location>
</feature>
<gene>
    <name evidence="1" type="ORF">QAD02_015882</name>
</gene>
<proteinExistence type="predicted"/>
<sequence length="114" mass="12020">MMLLKHQQQQQKKSEVMVAQHQVQVLHAAVVAESAVVVQAARAAVAIATSANSGTVAGGNALAPPSPWSCIFWAEERARRRGSRVAQLRSQVTAKDSGAGGPTDDDEASRTCVK</sequence>
<reference evidence="1" key="1">
    <citation type="submission" date="2023-04" db="EMBL/GenBank/DDBJ databases">
        <title>A chromosome-level genome assembly of the parasitoid wasp Eretmocerus hayati.</title>
        <authorList>
            <person name="Zhong Y."/>
            <person name="Liu S."/>
            <person name="Liu Y."/>
        </authorList>
    </citation>
    <scope>NUCLEOTIDE SEQUENCE</scope>
    <source>
        <strain evidence="1">ZJU_SS_LIU_2023</strain>
    </source>
</reference>
<dbReference type="EMBL" id="CM056742">
    <property type="protein sequence ID" value="KAJ8680095.1"/>
    <property type="molecule type" value="Genomic_DNA"/>
</dbReference>
<accession>A0ACC2P921</accession>
<name>A0ACC2P921_9HYME</name>
<dbReference type="Proteomes" id="UP001239111">
    <property type="component" value="Chromosome 2"/>
</dbReference>
<organism evidence="1 2">
    <name type="scientific">Eretmocerus hayati</name>
    <dbReference type="NCBI Taxonomy" id="131215"/>
    <lineage>
        <taxon>Eukaryota</taxon>
        <taxon>Metazoa</taxon>
        <taxon>Ecdysozoa</taxon>
        <taxon>Arthropoda</taxon>
        <taxon>Hexapoda</taxon>
        <taxon>Insecta</taxon>
        <taxon>Pterygota</taxon>
        <taxon>Neoptera</taxon>
        <taxon>Endopterygota</taxon>
        <taxon>Hymenoptera</taxon>
        <taxon>Apocrita</taxon>
        <taxon>Proctotrupomorpha</taxon>
        <taxon>Chalcidoidea</taxon>
        <taxon>Aphelinidae</taxon>
        <taxon>Aphelininae</taxon>
        <taxon>Eretmocerus</taxon>
    </lineage>
</organism>
<evidence type="ECO:0000313" key="1">
    <source>
        <dbReference type="EMBL" id="KAJ8680095.1"/>
    </source>
</evidence>
<evidence type="ECO:0000313" key="2">
    <source>
        <dbReference type="Proteomes" id="UP001239111"/>
    </source>
</evidence>
<comment type="caution">
    <text evidence="1">The sequence shown here is derived from an EMBL/GenBank/DDBJ whole genome shotgun (WGS) entry which is preliminary data.</text>
</comment>
<protein>
    <submittedName>
        <fullName evidence="1">Uncharacterized protein</fullName>
    </submittedName>
</protein>
<keyword evidence="2" id="KW-1185">Reference proteome</keyword>